<sequence length="32" mass="3612">MQEEMDGTVSSWHCPYSCAETVITVPIRTNLI</sequence>
<proteinExistence type="predicted"/>
<dbReference type="EMBL" id="QRAP01000001">
    <property type="protein sequence ID" value="RDK97115.1"/>
    <property type="molecule type" value="Genomic_DNA"/>
</dbReference>
<protein>
    <submittedName>
        <fullName evidence="1">Uncharacterized protein</fullName>
    </submittedName>
</protein>
<dbReference type="Proteomes" id="UP000254848">
    <property type="component" value="Unassembled WGS sequence"/>
</dbReference>
<reference evidence="1 2" key="1">
    <citation type="submission" date="2018-07" db="EMBL/GenBank/DDBJ databases">
        <title>Genomic Encyclopedia of Type Strains, Phase IV (KMG-IV): sequencing the most valuable type-strain genomes for metagenomic binning, comparative biology and taxonomic classification.</title>
        <authorList>
            <person name="Goeker M."/>
        </authorList>
    </citation>
    <scope>NUCLEOTIDE SEQUENCE [LARGE SCALE GENOMIC DNA]</scope>
    <source>
        <strain evidence="1 2">DSM 103736</strain>
    </source>
</reference>
<name>A0A370R4S6_9GAMM</name>
<evidence type="ECO:0000313" key="1">
    <source>
        <dbReference type="EMBL" id="RDK97115.1"/>
    </source>
</evidence>
<evidence type="ECO:0000313" key="2">
    <source>
        <dbReference type="Proteomes" id="UP000254848"/>
    </source>
</evidence>
<organism evidence="1 2">
    <name type="scientific">Enterobacillus tribolii</name>
    <dbReference type="NCBI Taxonomy" id="1487935"/>
    <lineage>
        <taxon>Bacteria</taxon>
        <taxon>Pseudomonadati</taxon>
        <taxon>Pseudomonadota</taxon>
        <taxon>Gammaproteobacteria</taxon>
        <taxon>Enterobacterales</taxon>
        <taxon>Hafniaceae</taxon>
        <taxon>Enterobacillus</taxon>
    </lineage>
</organism>
<dbReference type="AlphaFoldDB" id="A0A370R4S6"/>
<keyword evidence="2" id="KW-1185">Reference proteome</keyword>
<comment type="caution">
    <text evidence="1">The sequence shown here is derived from an EMBL/GenBank/DDBJ whole genome shotgun (WGS) entry which is preliminary data.</text>
</comment>
<accession>A0A370R4S6</accession>
<gene>
    <name evidence="1" type="ORF">C8D90_101560</name>
</gene>